<feature type="compositionally biased region" description="Polar residues" evidence="1">
    <location>
        <begin position="54"/>
        <end position="67"/>
    </location>
</feature>
<feature type="region of interest" description="Disordered" evidence="1">
    <location>
        <begin position="1"/>
        <end position="20"/>
    </location>
</feature>
<name>A0ABQ7XAY3_BRANA</name>
<sequence>MPMESPPANPKVGTGAREVDMEVQPEIVRDVQMMESSHNGRTRPNGALGGQVEKGSTNRRPASNVQDSRNIPTEEECNVCGADDHHTRACTRIRSQPDLSAYLICSSCKWALILSLGCCSSSCCFALLCLLVLLCVVERCVCNLVVLWTDMYCYQKIRACVGKIWNQRQPWYRSATSVQRFRVVNVKVQSRQRMFKSRRAVWGFKRSDGVIFLPRRIFVQSVHVHVCKTRAISDRASEEATKAVTEA</sequence>
<dbReference type="EMBL" id="JAGKQM010000853">
    <property type="protein sequence ID" value="KAH0853116.1"/>
    <property type="molecule type" value="Genomic_DNA"/>
</dbReference>
<proteinExistence type="predicted"/>
<organism evidence="2 3">
    <name type="scientific">Brassica napus</name>
    <name type="common">Rape</name>
    <dbReference type="NCBI Taxonomy" id="3708"/>
    <lineage>
        <taxon>Eukaryota</taxon>
        <taxon>Viridiplantae</taxon>
        <taxon>Streptophyta</taxon>
        <taxon>Embryophyta</taxon>
        <taxon>Tracheophyta</taxon>
        <taxon>Spermatophyta</taxon>
        <taxon>Magnoliopsida</taxon>
        <taxon>eudicotyledons</taxon>
        <taxon>Gunneridae</taxon>
        <taxon>Pentapetalae</taxon>
        <taxon>rosids</taxon>
        <taxon>malvids</taxon>
        <taxon>Brassicales</taxon>
        <taxon>Brassicaceae</taxon>
        <taxon>Brassiceae</taxon>
        <taxon>Brassica</taxon>
    </lineage>
</organism>
<evidence type="ECO:0000313" key="3">
    <source>
        <dbReference type="Proteomes" id="UP000824890"/>
    </source>
</evidence>
<comment type="caution">
    <text evidence="2">The sequence shown here is derived from an EMBL/GenBank/DDBJ whole genome shotgun (WGS) entry which is preliminary data.</text>
</comment>
<keyword evidence="3" id="KW-1185">Reference proteome</keyword>
<feature type="region of interest" description="Disordered" evidence="1">
    <location>
        <begin position="31"/>
        <end position="67"/>
    </location>
</feature>
<accession>A0ABQ7XAY3</accession>
<gene>
    <name evidence="2" type="ORF">HID58_090723</name>
</gene>
<reference evidence="2 3" key="1">
    <citation type="submission" date="2021-05" db="EMBL/GenBank/DDBJ databases">
        <title>Genome Assembly of Synthetic Allotetraploid Brassica napus Reveals Homoeologous Exchanges between Subgenomes.</title>
        <authorList>
            <person name="Davis J.T."/>
        </authorList>
    </citation>
    <scope>NUCLEOTIDE SEQUENCE [LARGE SCALE GENOMIC DNA]</scope>
    <source>
        <strain evidence="3">cv. Da-Ae</strain>
        <tissue evidence="2">Seedling</tissue>
    </source>
</reference>
<protein>
    <submittedName>
        <fullName evidence="2">Uncharacterized protein</fullName>
    </submittedName>
</protein>
<evidence type="ECO:0000256" key="1">
    <source>
        <dbReference type="SAM" id="MobiDB-lite"/>
    </source>
</evidence>
<dbReference type="Proteomes" id="UP000824890">
    <property type="component" value="Unassembled WGS sequence"/>
</dbReference>
<evidence type="ECO:0000313" key="2">
    <source>
        <dbReference type="EMBL" id="KAH0853116.1"/>
    </source>
</evidence>